<dbReference type="AlphaFoldDB" id="A0A1R3JK05"/>
<sequence>ATTKKAHGVWINIPARRQTW</sequence>
<evidence type="ECO:0000313" key="2">
    <source>
        <dbReference type="Proteomes" id="UP000188268"/>
    </source>
</evidence>
<keyword evidence="2" id="KW-1185">Reference proteome</keyword>
<dbReference type="Gramene" id="OMO95182">
    <property type="protein sequence ID" value="OMO95182"/>
    <property type="gene ID" value="CCACVL1_05515"/>
</dbReference>
<gene>
    <name evidence="1" type="ORF">CCACVL1_05515</name>
</gene>
<dbReference type="Proteomes" id="UP000188268">
    <property type="component" value="Unassembled WGS sequence"/>
</dbReference>
<comment type="caution">
    <text evidence="1">The sequence shown here is derived from an EMBL/GenBank/DDBJ whole genome shotgun (WGS) entry which is preliminary data.</text>
</comment>
<proteinExistence type="predicted"/>
<accession>A0A1R3JK05</accession>
<feature type="non-terminal residue" evidence="1">
    <location>
        <position position="1"/>
    </location>
</feature>
<evidence type="ECO:0000313" key="1">
    <source>
        <dbReference type="EMBL" id="OMO95182.1"/>
    </source>
</evidence>
<reference evidence="1 2" key="1">
    <citation type="submission" date="2013-09" db="EMBL/GenBank/DDBJ databases">
        <title>Corchorus capsularis genome sequencing.</title>
        <authorList>
            <person name="Alam M."/>
            <person name="Haque M.S."/>
            <person name="Islam M.S."/>
            <person name="Emdad E.M."/>
            <person name="Islam M.M."/>
            <person name="Ahmed B."/>
            <person name="Halim A."/>
            <person name="Hossen Q.M.M."/>
            <person name="Hossain M.Z."/>
            <person name="Ahmed R."/>
            <person name="Khan M.M."/>
            <person name="Islam R."/>
            <person name="Rashid M.M."/>
            <person name="Khan S.A."/>
            <person name="Rahman M.S."/>
            <person name="Alam M."/>
        </authorList>
    </citation>
    <scope>NUCLEOTIDE SEQUENCE [LARGE SCALE GENOMIC DNA]</scope>
    <source>
        <strain evidence="2">cv. CVL-1</strain>
        <tissue evidence="1">Whole seedling</tissue>
    </source>
</reference>
<name>A0A1R3JK05_COCAP</name>
<feature type="non-terminal residue" evidence="1">
    <location>
        <position position="20"/>
    </location>
</feature>
<organism evidence="1 2">
    <name type="scientific">Corchorus capsularis</name>
    <name type="common">Jute</name>
    <dbReference type="NCBI Taxonomy" id="210143"/>
    <lineage>
        <taxon>Eukaryota</taxon>
        <taxon>Viridiplantae</taxon>
        <taxon>Streptophyta</taxon>
        <taxon>Embryophyta</taxon>
        <taxon>Tracheophyta</taxon>
        <taxon>Spermatophyta</taxon>
        <taxon>Magnoliopsida</taxon>
        <taxon>eudicotyledons</taxon>
        <taxon>Gunneridae</taxon>
        <taxon>Pentapetalae</taxon>
        <taxon>rosids</taxon>
        <taxon>malvids</taxon>
        <taxon>Malvales</taxon>
        <taxon>Malvaceae</taxon>
        <taxon>Grewioideae</taxon>
        <taxon>Apeibeae</taxon>
        <taxon>Corchorus</taxon>
    </lineage>
</organism>
<dbReference type="EMBL" id="AWWV01007707">
    <property type="protein sequence ID" value="OMO95182.1"/>
    <property type="molecule type" value="Genomic_DNA"/>
</dbReference>
<protein>
    <submittedName>
        <fullName evidence="1">Uncharacterized protein</fullName>
    </submittedName>
</protein>